<feature type="transmembrane region" description="Helical" evidence="10">
    <location>
        <begin position="293"/>
        <end position="317"/>
    </location>
</feature>
<feature type="transmembrane region" description="Helical" evidence="10">
    <location>
        <begin position="337"/>
        <end position="362"/>
    </location>
</feature>
<dbReference type="EC" id="2.3.1.225" evidence="10"/>
<evidence type="ECO:0000256" key="1">
    <source>
        <dbReference type="ARBA" id="ARBA00004141"/>
    </source>
</evidence>
<dbReference type="InterPro" id="IPR039859">
    <property type="entry name" value="PFA4/ZDH16/20/ERF2-like"/>
</dbReference>
<dbReference type="InterPro" id="IPR001594">
    <property type="entry name" value="Palmitoyltrfase_DHHC"/>
</dbReference>
<keyword evidence="7" id="KW-0449">Lipoprotein</keyword>
<feature type="transmembrane region" description="Helical" evidence="10">
    <location>
        <begin position="63"/>
        <end position="89"/>
    </location>
</feature>
<reference evidence="13" key="1">
    <citation type="submission" date="2021-03" db="EMBL/GenBank/DDBJ databases">
        <title>Draft genome sequence of rust myrtle Austropuccinia psidii MF-1, a brazilian biotype.</title>
        <authorList>
            <person name="Quecine M.C."/>
            <person name="Pachon D.M.R."/>
            <person name="Bonatelli M.L."/>
            <person name="Correr F.H."/>
            <person name="Franceschini L.M."/>
            <person name="Leite T.F."/>
            <person name="Margarido G.R.A."/>
            <person name="Almeida C.A."/>
            <person name="Ferrarezi J.A."/>
            <person name="Labate C.A."/>
        </authorList>
    </citation>
    <scope>NUCLEOTIDE SEQUENCE</scope>
    <source>
        <strain evidence="13">MF-1</strain>
    </source>
</reference>
<dbReference type="GO" id="GO:0016020">
    <property type="term" value="C:membrane"/>
    <property type="evidence" value="ECO:0007669"/>
    <property type="project" value="UniProtKB-SubCell"/>
</dbReference>
<evidence type="ECO:0000259" key="12">
    <source>
        <dbReference type="Pfam" id="PF01529"/>
    </source>
</evidence>
<feature type="region of interest" description="Disordered" evidence="11">
    <location>
        <begin position="150"/>
        <end position="172"/>
    </location>
</feature>
<feature type="transmembrane region" description="Helical" evidence="10">
    <location>
        <begin position="21"/>
        <end position="51"/>
    </location>
</feature>
<evidence type="ECO:0000313" key="14">
    <source>
        <dbReference type="Proteomes" id="UP000765509"/>
    </source>
</evidence>
<dbReference type="Proteomes" id="UP000765509">
    <property type="component" value="Unassembled WGS sequence"/>
</dbReference>
<evidence type="ECO:0000256" key="6">
    <source>
        <dbReference type="ARBA" id="ARBA00023139"/>
    </source>
</evidence>
<comment type="subcellular location">
    <subcellularLocation>
        <location evidence="1">Membrane</location>
        <topology evidence="1">Multi-pass membrane protein</topology>
    </subcellularLocation>
</comment>
<feature type="compositionally biased region" description="Polar residues" evidence="11">
    <location>
        <begin position="150"/>
        <end position="171"/>
    </location>
</feature>
<evidence type="ECO:0000256" key="4">
    <source>
        <dbReference type="ARBA" id="ARBA00022989"/>
    </source>
</evidence>
<evidence type="ECO:0000256" key="2">
    <source>
        <dbReference type="ARBA" id="ARBA00022679"/>
    </source>
</evidence>
<evidence type="ECO:0000256" key="5">
    <source>
        <dbReference type="ARBA" id="ARBA00023136"/>
    </source>
</evidence>
<keyword evidence="3 10" id="KW-0812">Transmembrane</keyword>
<keyword evidence="4 10" id="KW-1133">Transmembrane helix</keyword>
<keyword evidence="8 10" id="KW-0012">Acyltransferase</keyword>
<dbReference type="Pfam" id="PF01529">
    <property type="entry name" value="DHHC"/>
    <property type="match status" value="1"/>
</dbReference>
<dbReference type="PROSITE" id="PS50216">
    <property type="entry name" value="DHHC"/>
    <property type="match status" value="1"/>
</dbReference>
<dbReference type="PANTHER" id="PTHR12246">
    <property type="entry name" value="PALMITOYLTRANSFERASE ZDHHC16"/>
    <property type="match status" value="1"/>
</dbReference>
<comment type="catalytic activity">
    <reaction evidence="9 10">
        <text>L-cysteinyl-[protein] + hexadecanoyl-CoA = S-hexadecanoyl-L-cysteinyl-[protein] + CoA</text>
        <dbReference type="Rhea" id="RHEA:36683"/>
        <dbReference type="Rhea" id="RHEA-COMP:10131"/>
        <dbReference type="Rhea" id="RHEA-COMP:11032"/>
        <dbReference type="ChEBI" id="CHEBI:29950"/>
        <dbReference type="ChEBI" id="CHEBI:57287"/>
        <dbReference type="ChEBI" id="CHEBI:57379"/>
        <dbReference type="ChEBI" id="CHEBI:74151"/>
        <dbReference type="EC" id="2.3.1.225"/>
    </reaction>
</comment>
<proteinExistence type="inferred from homology"/>
<evidence type="ECO:0000256" key="7">
    <source>
        <dbReference type="ARBA" id="ARBA00023288"/>
    </source>
</evidence>
<keyword evidence="2 10" id="KW-0808">Transferase</keyword>
<accession>A0A9Q3BP96</accession>
<dbReference type="AlphaFoldDB" id="A0A9Q3BP96"/>
<keyword evidence="6" id="KW-0564">Palmitate</keyword>
<comment type="domain">
    <text evidence="10">The DHHC domain is required for palmitoyltransferase activity.</text>
</comment>
<evidence type="ECO:0000256" key="9">
    <source>
        <dbReference type="ARBA" id="ARBA00048048"/>
    </source>
</evidence>
<keyword evidence="14" id="KW-1185">Reference proteome</keyword>
<comment type="similarity">
    <text evidence="10">Belongs to the DHHC palmitoyltransferase family.</text>
</comment>
<evidence type="ECO:0000256" key="11">
    <source>
        <dbReference type="SAM" id="MobiDB-lite"/>
    </source>
</evidence>
<dbReference type="OrthoDB" id="9909019at2759"/>
<comment type="caution">
    <text evidence="13">The sequence shown here is derived from an EMBL/GenBank/DDBJ whole genome shotgun (WGS) entry which is preliminary data.</text>
</comment>
<organism evidence="13 14">
    <name type="scientific">Austropuccinia psidii MF-1</name>
    <dbReference type="NCBI Taxonomy" id="1389203"/>
    <lineage>
        <taxon>Eukaryota</taxon>
        <taxon>Fungi</taxon>
        <taxon>Dikarya</taxon>
        <taxon>Basidiomycota</taxon>
        <taxon>Pucciniomycotina</taxon>
        <taxon>Pucciniomycetes</taxon>
        <taxon>Pucciniales</taxon>
        <taxon>Sphaerophragmiaceae</taxon>
        <taxon>Austropuccinia</taxon>
    </lineage>
</organism>
<name>A0A9Q3BP96_9BASI</name>
<keyword evidence="5 10" id="KW-0472">Membrane</keyword>
<gene>
    <name evidence="13" type="ORF">O181_008649</name>
</gene>
<dbReference type="GO" id="GO:0019706">
    <property type="term" value="F:protein-cysteine S-palmitoyltransferase activity"/>
    <property type="evidence" value="ECO:0007669"/>
    <property type="project" value="UniProtKB-EC"/>
</dbReference>
<protein>
    <recommendedName>
        <fullName evidence="10">Palmitoyltransferase</fullName>
        <ecNumber evidence="10">2.3.1.225</ecNumber>
    </recommendedName>
</protein>
<feature type="domain" description="Palmitoyltransferase DHHC" evidence="12">
    <location>
        <begin position="246"/>
        <end position="375"/>
    </location>
</feature>
<evidence type="ECO:0000313" key="13">
    <source>
        <dbReference type="EMBL" id="MBW0468934.1"/>
    </source>
</evidence>
<evidence type="ECO:0000256" key="10">
    <source>
        <dbReference type="RuleBase" id="RU079119"/>
    </source>
</evidence>
<sequence>MKFKNFRNDPVKILKTLLSKIFYQIPLLILVAILIWSQYTISISLFLNYFILIRKIYKIPAMIWFPFQLSWISTILNLSKCILIGPGWVESQSFRKISSDFNHIPSNLNPHSPSFQTNQIMLDGDDNQSEDNDEIDQLEDGRIPLLSHQHLTSNRPQSPSLSTLAPRQPTYSPSSSSLLPFYLIKSHPAPPANLNFQSQVERAKVNYLSSQDPLLVALNKSPPQSSNNSLPITSDMETLMCKSDGSRRYCRKCQLYKADRSHHCNSCGRCVLRMDHHCPWLGSRCVGLTNHKFFILFLISSAFTAILSFIGSINGLADFVTVNQTIIAGEGLRFSPLNWAFLVLVSALFSMVLTGFTAYHLYLVSVNRTTIENLERSSRVRPTLSTDLSTSYALLKRSTPNQQQDSQVDFELNSDRNLPSYHLPIYKSDYQLTRAERRRLEEESSRLNVYNLGSLRHNFCEIFGRQSKWWEWLLPVKPKGISDGYRYEVNEEHLSQLRQLTAEVRLLPNDRANELLFERP</sequence>
<dbReference type="EMBL" id="AVOT02002023">
    <property type="protein sequence ID" value="MBW0468934.1"/>
    <property type="molecule type" value="Genomic_DNA"/>
</dbReference>
<evidence type="ECO:0000256" key="8">
    <source>
        <dbReference type="ARBA" id="ARBA00023315"/>
    </source>
</evidence>
<evidence type="ECO:0000256" key="3">
    <source>
        <dbReference type="ARBA" id="ARBA00022692"/>
    </source>
</evidence>